<evidence type="ECO:0000313" key="3">
    <source>
        <dbReference type="Proteomes" id="UP000286921"/>
    </source>
</evidence>
<feature type="region of interest" description="Disordered" evidence="1">
    <location>
        <begin position="612"/>
        <end position="633"/>
    </location>
</feature>
<feature type="compositionally biased region" description="Basic and acidic residues" evidence="1">
    <location>
        <begin position="482"/>
        <end position="496"/>
    </location>
</feature>
<reference evidence="2 3" key="1">
    <citation type="submission" date="2016-09" db="EMBL/GenBank/DDBJ databases">
        <title>Aspergillus awamori IFM 58123T.</title>
        <authorList>
            <person name="Kusuya Y."/>
            <person name="Shimizu M."/>
            <person name="Takahashi H."/>
            <person name="Yaguchi T."/>
        </authorList>
    </citation>
    <scope>NUCLEOTIDE SEQUENCE [LARGE SCALE GENOMIC DNA]</scope>
    <source>
        <strain evidence="2 3">IFM 58123</strain>
    </source>
</reference>
<gene>
    <name evidence="2" type="ORF">AAWM_00956</name>
</gene>
<name>A0A401KFN7_ASPAW</name>
<dbReference type="STRING" id="105351.A0A401KFN7"/>
<dbReference type="Proteomes" id="UP000286921">
    <property type="component" value="Unassembled WGS sequence"/>
</dbReference>
<feature type="compositionally biased region" description="Polar residues" evidence="1">
    <location>
        <begin position="122"/>
        <end position="140"/>
    </location>
</feature>
<evidence type="ECO:0000313" key="2">
    <source>
        <dbReference type="EMBL" id="GCB18071.1"/>
    </source>
</evidence>
<organism evidence="2 3">
    <name type="scientific">Aspergillus awamori</name>
    <name type="common">Black koji mold</name>
    <dbReference type="NCBI Taxonomy" id="105351"/>
    <lineage>
        <taxon>Eukaryota</taxon>
        <taxon>Fungi</taxon>
        <taxon>Dikarya</taxon>
        <taxon>Ascomycota</taxon>
        <taxon>Pezizomycotina</taxon>
        <taxon>Eurotiomycetes</taxon>
        <taxon>Eurotiomycetidae</taxon>
        <taxon>Eurotiales</taxon>
        <taxon>Aspergillaceae</taxon>
        <taxon>Aspergillus</taxon>
    </lineage>
</organism>
<feature type="region of interest" description="Disordered" evidence="1">
    <location>
        <begin position="112"/>
        <end position="195"/>
    </location>
</feature>
<evidence type="ECO:0000256" key="1">
    <source>
        <dbReference type="SAM" id="MobiDB-lite"/>
    </source>
</evidence>
<proteinExistence type="predicted"/>
<dbReference type="EMBL" id="BDHI01000001">
    <property type="protein sequence ID" value="GCB18071.1"/>
    <property type="molecule type" value="Genomic_DNA"/>
</dbReference>
<sequence>MAHVGSNPLRHSDLYNRIEDWITESDAFQNSYEAQDTRSSLLHPPSYYLQPVSYAFDKDRYDEIMKRNAELENMPTRFAERQPGWLGLENHYAQRGGVTMCYPSVQQRQARVGQMASLEPRGSQQPVASSTVNDMETSSNNEKRGRNGYERQPRHRTKNDRYEYKIPNKKSCERPRSKKRTNNDSFHAPNVPCDRLTLNQRRPRGIFRRGKASSPVRTRSRDPSLDFFGFDTILNPETKASAGSGFSESDFLHRSNTNQATLNSPTYGHLEEKGGSITRGTMYKSVVSDNASPVALYRSQELPKADDITTEPKAMNAISEPATDSYVSALVNPPSRDSEVHCEKEPSSQLTRHNIVDNTSVDEGQRCSTRLDGVSQKCKHPCDAMRLDELADRSVDENKADDQGIKERGLDKKVVAAPVHGNTISQFALPNASKCWQPTLEPGSTSVADTEEFDYEGAMGAKLRKTITPDYDRLSRFLNNGSRDKSSLMSDVDNRGENVQGHQSQIRQMIEEPDYESLDFAGVPEANDCCSEMASLIDMEEWEIASVIVDMDTELDTQVLSMPTSSAAICNKTQEVQERLEATQLGRNIQGKQPHHICEAMLEESLIALSSPDNMRETSSAAKGSQDPKRTSNRMQDYTQNQNQNQKQIPSWLITLISSERTHKLNSQLALNLCKLPSTTTSNNTSNTTKGTEIDIDADIQHITNVLSSLPPHDPIFSRFKLLEDILSTQAHSRQENLSSNPIPLERFLTPGYSDPYYIVERALEELGIPFGNLESGEMRRNVARENVDAVREATMGMEANSVCEGRVGRTI</sequence>
<comment type="caution">
    <text evidence="2">The sequence shown here is derived from an EMBL/GenBank/DDBJ whole genome shotgun (WGS) entry which is preliminary data.</text>
</comment>
<feature type="region of interest" description="Disordered" evidence="1">
    <location>
        <begin position="482"/>
        <end position="503"/>
    </location>
</feature>
<feature type="compositionally biased region" description="Polar residues" evidence="1">
    <location>
        <begin position="612"/>
        <end position="623"/>
    </location>
</feature>
<dbReference type="AlphaFoldDB" id="A0A401KFN7"/>
<keyword evidence="3" id="KW-1185">Reference proteome</keyword>
<feature type="compositionally biased region" description="Basic and acidic residues" evidence="1">
    <location>
        <begin position="141"/>
        <end position="152"/>
    </location>
</feature>
<accession>A0A401KFN7</accession>
<feature type="compositionally biased region" description="Basic and acidic residues" evidence="1">
    <location>
        <begin position="159"/>
        <end position="175"/>
    </location>
</feature>
<protein>
    <submittedName>
        <fullName evidence="2">Uncharacterized protein</fullName>
    </submittedName>
</protein>